<proteinExistence type="predicted"/>
<evidence type="ECO:0000256" key="1">
    <source>
        <dbReference type="SAM" id="MobiDB-lite"/>
    </source>
</evidence>
<name>A0A433Q5U7_9FUNG</name>
<dbReference type="AlphaFoldDB" id="A0A433Q5U7"/>
<feature type="compositionally biased region" description="Polar residues" evidence="1">
    <location>
        <begin position="188"/>
        <end position="207"/>
    </location>
</feature>
<feature type="compositionally biased region" description="Polar residues" evidence="1">
    <location>
        <begin position="108"/>
        <end position="123"/>
    </location>
</feature>
<feature type="compositionally biased region" description="Low complexity" evidence="1">
    <location>
        <begin position="210"/>
        <end position="272"/>
    </location>
</feature>
<feature type="compositionally biased region" description="Low complexity" evidence="1">
    <location>
        <begin position="154"/>
        <end position="187"/>
    </location>
</feature>
<feature type="region of interest" description="Disordered" evidence="1">
    <location>
        <begin position="24"/>
        <end position="287"/>
    </location>
</feature>
<protein>
    <submittedName>
        <fullName evidence="2">Uncharacterized protein</fullName>
    </submittedName>
</protein>
<feature type="compositionally biased region" description="Pro residues" evidence="1">
    <location>
        <begin position="370"/>
        <end position="382"/>
    </location>
</feature>
<evidence type="ECO:0000313" key="3">
    <source>
        <dbReference type="Proteomes" id="UP000274822"/>
    </source>
</evidence>
<reference evidence="2 3" key="1">
    <citation type="journal article" date="2018" name="New Phytol.">
        <title>Phylogenomics of Endogonaceae and evolution of mycorrhizas within Mucoromycota.</title>
        <authorList>
            <person name="Chang Y."/>
            <person name="Desiro A."/>
            <person name="Na H."/>
            <person name="Sandor L."/>
            <person name="Lipzen A."/>
            <person name="Clum A."/>
            <person name="Barry K."/>
            <person name="Grigoriev I.V."/>
            <person name="Martin F.M."/>
            <person name="Stajich J.E."/>
            <person name="Smith M.E."/>
            <person name="Bonito G."/>
            <person name="Spatafora J.W."/>
        </authorList>
    </citation>
    <scope>NUCLEOTIDE SEQUENCE [LARGE SCALE GENOMIC DNA]</scope>
    <source>
        <strain evidence="2 3">AD002</strain>
    </source>
</reference>
<dbReference type="Proteomes" id="UP000274822">
    <property type="component" value="Unassembled WGS sequence"/>
</dbReference>
<dbReference type="EMBL" id="RBNJ01013785">
    <property type="protein sequence ID" value="RUS25145.1"/>
    <property type="molecule type" value="Genomic_DNA"/>
</dbReference>
<evidence type="ECO:0000313" key="2">
    <source>
        <dbReference type="EMBL" id="RUS25145.1"/>
    </source>
</evidence>
<sequence>IAELLKKQSRKRVIQEKIERKQQLIKAQKTGGIPPRQSSMPQPTLPNFDKLMSESTNYPTYRPAPQPPTVIYNPHSNTYGPTQAWNSTNPYSAPPSPPSKSATPGSTLNSKRSLTALVASQENMGERPLSPPPRPGRGITSPTQQEANYDANGYRRQQQQQQQDDRYAQAGGYYQQGDAYQGYNNYNHVSSPEQYHQKAYTSETAHPTEQYPQQDYRQQDYQQQGYQQQGYQQQSYQQQGYQQQGYQQQGHQQQEYQQQGYQQQGYQQQVQYAPSEPEYNYGAVPPEDDYSHYGGYFTSSDYPANDASSQAGWDHATTGRPKTLSMESFVVLPTHAAGPVVFEDLPPPVKYSLDAMTYSASIESPRVQPRAPPVPRYPPSSPERPNRQFSLTPEPDAAITPFSHTRVRRRSPRAKNFLGPPAIPVQYIIFRLFVYCNPRAWGPAGPVPMGRALYMHGRVRDAVHADSAHTLPSTTPICVYRRSSITGISSHARLVDSHSIGSATWN</sequence>
<gene>
    <name evidence="2" type="ORF">BC938DRAFT_472562</name>
</gene>
<organism evidence="2 3">
    <name type="scientific">Jimgerdemannia flammicorona</name>
    <dbReference type="NCBI Taxonomy" id="994334"/>
    <lineage>
        <taxon>Eukaryota</taxon>
        <taxon>Fungi</taxon>
        <taxon>Fungi incertae sedis</taxon>
        <taxon>Mucoromycota</taxon>
        <taxon>Mucoromycotina</taxon>
        <taxon>Endogonomycetes</taxon>
        <taxon>Endogonales</taxon>
        <taxon>Endogonaceae</taxon>
        <taxon>Jimgerdemannia</taxon>
    </lineage>
</organism>
<feature type="compositionally biased region" description="Polar residues" evidence="1">
    <location>
        <begin position="74"/>
        <end position="86"/>
    </location>
</feature>
<comment type="caution">
    <text evidence="2">The sequence shown here is derived from an EMBL/GenBank/DDBJ whole genome shotgun (WGS) entry which is preliminary data.</text>
</comment>
<feature type="region of interest" description="Disordered" evidence="1">
    <location>
        <begin position="363"/>
        <end position="398"/>
    </location>
</feature>
<accession>A0A433Q5U7</accession>
<keyword evidence="3" id="KW-1185">Reference proteome</keyword>
<feature type="non-terminal residue" evidence="2">
    <location>
        <position position="1"/>
    </location>
</feature>